<dbReference type="VEuPathDB" id="VectorBase:HLOH_048083"/>
<dbReference type="Proteomes" id="UP000821853">
    <property type="component" value="Chromosome 5"/>
</dbReference>
<dbReference type="PANTHER" id="PTHR31751">
    <property type="entry name" value="SI:CH211-108C17.2-RELATED-RELATED"/>
    <property type="match status" value="1"/>
</dbReference>
<organism evidence="1 2">
    <name type="scientific">Haemaphysalis longicornis</name>
    <name type="common">Bush tick</name>
    <dbReference type="NCBI Taxonomy" id="44386"/>
    <lineage>
        <taxon>Eukaryota</taxon>
        <taxon>Metazoa</taxon>
        <taxon>Ecdysozoa</taxon>
        <taxon>Arthropoda</taxon>
        <taxon>Chelicerata</taxon>
        <taxon>Arachnida</taxon>
        <taxon>Acari</taxon>
        <taxon>Parasitiformes</taxon>
        <taxon>Ixodida</taxon>
        <taxon>Ixodoidea</taxon>
        <taxon>Ixodidae</taxon>
        <taxon>Haemaphysalinae</taxon>
        <taxon>Haemaphysalis</taxon>
    </lineage>
</organism>
<dbReference type="OrthoDB" id="5973657at2759"/>
<keyword evidence="2" id="KW-1185">Reference proteome</keyword>
<sequence>MCSFFPTTTWYLIPATLFSSGITAKQRAACRSQSRSTIAAWVQPISNHQYWVAALGQGGVLQCVTLKDSGQGDGDFVLSMSRSVLNHVCDVHEGHEESFAECFHKPLEEQKWIKRGKFH</sequence>
<comment type="caution">
    <text evidence="1">The sequence shown here is derived from an EMBL/GenBank/DDBJ whole genome shotgun (WGS) entry which is preliminary data.</text>
</comment>
<gene>
    <name evidence="1" type="ORF">HPB48_015367</name>
</gene>
<dbReference type="PANTHER" id="PTHR31751:SF42">
    <property type="entry name" value="PROTEIN CBG10204"/>
    <property type="match status" value="1"/>
</dbReference>
<accession>A0A9J6GKT9</accession>
<evidence type="ECO:0000313" key="1">
    <source>
        <dbReference type="EMBL" id="KAH9375505.1"/>
    </source>
</evidence>
<proteinExistence type="predicted"/>
<reference evidence="1 2" key="1">
    <citation type="journal article" date="2020" name="Cell">
        <title>Large-Scale Comparative Analyses of Tick Genomes Elucidate Their Genetic Diversity and Vector Capacities.</title>
        <authorList>
            <consortium name="Tick Genome and Microbiome Consortium (TIGMIC)"/>
            <person name="Jia N."/>
            <person name="Wang J."/>
            <person name="Shi W."/>
            <person name="Du L."/>
            <person name="Sun Y."/>
            <person name="Zhan W."/>
            <person name="Jiang J.F."/>
            <person name="Wang Q."/>
            <person name="Zhang B."/>
            <person name="Ji P."/>
            <person name="Bell-Sakyi L."/>
            <person name="Cui X.M."/>
            <person name="Yuan T.T."/>
            <person name="Jiang B.G."/>
            <person name="Yang W.F."/>
            <person name="Lam T.T."/>
            <person name="Chang Q.C."/>
            <person name="Ding S.J."/>
            <person name="Wang X.J."/>
            <person name="Zhu J.G."/>
            <person name="Ruan X.D."/>
            <person name="Zhao L."/>
            <person name="Wei J.T."/>
            <person name="Ye R.Z."/>
            <person name="Que T.C."/>
            <person name="Du C.H."/>
            <person name="Zhou Y.H."/>
            <person name="Cheng J.X."/>
            <person name="Dai P.F."/>
            <person name="Guo W.B."/>
            <person name="Han X.H."/>
            <person name="Huang E.J."/>
            <person name="Li L.F."/>
            <person name="Wei W."/>
            <person name="Gao Y.C."/>
            <person name="Liu J.Z."/>
            <person name="Shao H.Z."/>
            <person name="Wang X."/>
            <person name="Wang C.C."/>
            <person name="Yang T.C."/>
            <person name="Huo Q.B."/>
            <person name="Li W."/>
            <person name="Chen H.Y."/>
            <person name="Chen S.E."/>
            <person name="Zhou L.G."/>
            <person name="Ni X.B."/>
            <person name="Tian J.H."/>
            <person name="Sheng Y."/>
            <person name="Liu T."/>
            <person name="Pan Y.S."/>
            <person name="Xia L.Y."/>
            <person name="Li J."/>
            <person name="Zhao F."/>
            <person name="Cao W.C."/>
        </authorList>
    </citation>
    <scope>NUCLEOTIDE SEQUENCE [LARGE SCALE GENOMIC DNA]</scope>
    <source>
        <strain evidence="1">HaeL-2018</strain>
    </source>
</reference>
<dbReference type="AlphaFoldDB" id="A0A9J6GKT9"/>
<dbReference type="EMBL" id="JABSTR010000007">
    <property type="protein sequence ID" value="KAH9375505.1"/>
    <property type="molecule type" value="Genomic_DNA"/>
</dbReference>
<evidence type="ECO:0000313" key="2">
    <source>
        <dbReference type="Proteomes" id="UP000821853"/>
    </source>
</evidence>
<dbReference type="OMA" id="DVHEGHE"/>
<name>A0A9J6GKT9_HAELO</name>
<protein>
    <submittedName>
        <fullName evidence="1">Uncharacterized protein</fullName>
    </submittedName>
</protein>